<keyword evidence="2 4" id="KW-0547">Nucleotide-binding</keyword>
<dbReference type="Pfam" id="PF13535">
    <property type="entry name" value="ATP-grasp_4"/>
    <property type="match status" value="1"/>
</dbReference>
<dbReference type="AlphaFoldDB" id="A0AAI8B3F2"/>
<dbReference type="GO" id="GO:0016874">
    <property type="term" value="F:ligase activity"/>
    <property type="evidence" value="ECO:0007669"/>
    <property type="project" value="UniProtKB-KW"/>
</dbReference>
<evidence type="ECO:0000256" key="4">
    <source>
        <dbReference type="PROSITE-ProRule" id="PRU00409"/>
    </source>
</evidence>
<dbReference type="KEGG" id="bok:DM82_111"/>
<feature type="domain" description="ATP-grasp" evidence="5">
    <location>
        <begin position="115"/>
        <end position="312"/>
    </location>
</feature>
<dbReference type="InterPro" id="IPR011761">
    <property type="entry name" value="ATP-grasp"/>
</dbReference>
<accession>A0AAI8B3F2</accession>
<dbReference type="GO" id="GO:0005524">
    <property type="term" value="F:ATP binding"/>
    <property type="evidence" value="ECO:0007669"/>
    <property type="project" value="UniProtKB-UniRule"/>
</dbReference>
<keyword evidence="1" id="KW-0436">Ligase</keyword>
<dbReference type="InterPro" id="IPR052032">
    <property type="entry name" value="ATP-dep_AA_Ligase"/>
</dbReference>
<dbReference type="GO" id="GO:0046872">
    <property type="term" value="F:metal ion binding"/>
    <property type="evidence" value="ECO:0007669"/>
    <property type="project" value="InterPro"/>
</dbReference>
<name>A0AAI8B3F2_9BURK</name>
<dbReference type="SUPFAM" id="SSF56059">
    <property type="entry name" value="Glutathione synthetase ATP-binding domain-like"/>
    <property type="match status" value="1"/>
</dbReference>
<protein>
    <submittedName>
        <fullName evidence="6">ATP-grasp domain protein</fullName>
    </submittedName>
</protein>
<dbReference type="Gene3D" id="3.30.470.20">
    <property type="entry name" value="ATP-grasp fold, B domain"/>
    <property type="match status" value="1"/>
</dbReference>
<dbReference type="PANTHER" id="PTHR43585:SF2">
    <property type="entry name" value="ATP-GRASP ENZYME FSQD"/>
    <property type="match status" value="1"/>
</dbReference>
<sequence length="406" mass="44485">MKTFLFIEARPIECAGIGYIRRLGYAPVLFTSMQSMNKGLFDDLDLSLFDEVHHVDTRDARAMRERIAELRMSVGAVLGCYDDVMIPGSELAGALGLPHPSLAGLRNAYSKKRVRDTLHANGYRQPGYQVLSADRFPPRPDIGFPCVLKPLRDAGAYGVSLCANEADYRAAVERLRSGDGVSMLGNRHREFLAEEFLEGPFYGAELLHNQGRWHVLGINRIFVSPHDSLCMTGISHPSDLPAVDAEAIAGEIVDWVNLLGLAGGALNVEFILTERGPALVEVNLRIAGARAVRQIMLTTGIDMVEHLIDFVCGIDRPIVPRESMRYDFVADAFVFAPAPGIVHDIAFAPRDAHYVASGFRKVPLESTSASKNFGSVIGYVLAHGRTCDEAMRHARALADDVRVDLG</sequence>
<evidence type="ECO:0000259" key="5">
    <source>
        <dbReference type="PROSITE" id="PS50975"/>
    </source>
</evidence>
<dbReference type="GeneID" id="60547200"/>
<dbReference type="Proteomes" id="UP000029424">
    <property type="component" value="Chromosome 1"/>
</dbReference>
<dbReference type="PANTHER" id="PTHR43585">
    <property type="entry name" value="FUMIPYRROLE BIOSYNTHESIS PROTEIN C"/>
    <property type="match status" value="1"/>
</dbReference>
<evidence type="ECO:0000256" key="2">
    <source>
        <dbReference type="ARBA" id="ARBA00022741"/>
    </source>
</evidence>
<evidence type="ECO:0000313" key="6">
    <source>
        <dbReference type="EMBL" id="AIO64967.1"/>
    </source>
</evidence>
<evidence type="ECO:0000313" key="7">
    <source>
        <dbReference type="Proteomes" id="UP000029424"/>
    </source>
</evidence>
<organism evidence="6 7">
    <name type="scientific">Burkholderia oklahomensis</name>
    <dbReference type="NCBI Taxonomy" id="342113"/>
    <lineage>
        <taxon>Bacteria</taxon>
        <taxon>Pseudomonadati</taxon>
        <taxon>Pseudomonadota</taxon>
        <taxon>Betaproteobacteria</taxon>
        <taxon>Burkholderiales</taxon>
        <taxon>Burkholderiaceae</taxon>
        <taxon>Burkholderia</taxon>
        <taxon>pseudomallei group</taxon>
    </lineage>
</organism>
<dbReference type="EMBL" id="CP008726">
    <property type="protein sequence ID" value="AIO64967.1"/>
    <property type="molecule type" value="Genomic_DNA"/>
</dbReference>
<gene>
    <name evidence="6" type="ORF">DM82_111</name>
</gene>
<dbReference type="PROSITE" id="PS50975">
    <property type="entry name" value="ATP_GRASP"/>
    <property type="match status" value="1"/>
</dbReference>
<evidence type="ECO:0000256" key="3">
    <source>
        <dbReference type="ARBA" id="ARBA00022840"/>
    </source>
</evidence>
<reference evidence="6 7" key="1">
    <citation type="submission" date="2014-06" db="EMBL/GenBank/DDBJ databases">
        <authorList>
            <person name="Bishop-Lilly K.A."/>
            <person name="Broomall S.M."/>
            <person name="Chain P.S."/>
            <person name="Chertkov O."/>
            <person name="Coyne S.R."/>
            <person name="Daligault H.E."/>
            <person name="Davenport K.W."/>
            <person name="Erkkila T."/>
            <person name="Frey K.G."/>
            <person name="Gibbons H.S."/>
            <person name="Gu W."/>
            <person name="Jaissle J."/>
            <person name="Johnson S.L."/>
            <person name="Koroleva G.I."/>
            <person name="Ladner J.T."/>
            <person name="Lo C.-C."/>
            <person name="Minogue T.D."/>
            <person name="Munk C."/>
            <person name="Palacios G.F."/>
            <person name="Redden C.L."/>
            <person name="Rosenzweig C.N."/>
            <person name="Scholz M.B."/>
            <person name="Teshima H."/>
            <person name="Xu Y."/>
        </authorList>
    </citation>
    <scope>NUCLEOTIDE SEQUENCE [LARGE SCALE GENOMIC DNA]</scope>
    <source>
        <strain evidence="6 7">EO147</strain>
    </source>
</reference>
<evidence type="ECO:0000256" key="1">
    <source>
        <dbReference type="ARBA" id="ARBA00022598"/>
    </source>
</evidence>
<keyword evidence="3 4" id="KW-0067">ATP-binding</keyword>
<proteinExistence type="predicted"/>
<keyword evidence="7" id="KW-1185">Reference proteome</keyword>
<dbReference type="RefSeq" id="WP_010101785.1">
    <property type="nucleotide sequence ID" value="NZ_CADEQG010000002.1"/>
</dbReference>